<comment type="caution">
    <text evidence="1">The sequence shown here is derived from an EMBL/GenBank/DDBJ whole genome shotgun (WGS) entry which is preliminary data.</text>
</comment>
<evidence type="ECO:0000313" key="1">
    <source>
        <dbReference type="EMBL" id="KAJ8677163.1"/>
    </source>
</evidence>
<dbReference type="EMBL" id="CM056742">
    <property type="protein sequence ID" value="KAJ8677163.1"/>
    <property type="molecule type" value="Genomic_DNA"/>
</dbReference>
<sequence>MSREARHPQPAGKVRLGKHVEGAESEAQGNVQHRYKPHKQTKYSRRRVASLGSNIKDILSYMQVKTSGKRKKQERSPENKAETIVEKKIIVKTNTEMKFAPEKDRNRDQEQTEDKQQKGMKDMEGLRKLMSSTHEDINNMEER</sequence>
<organism evidence="1 2">
    <name type="scientific">Eretmocerus hayati</name>
    <dbReference type="NCBI Taxonomy" id="131215"/>
    <lineage>
        <taxon>Eukaryota</taxon>
        <taxon>Metazoa</taxon>
        <taxon>Ecdysozoa</taxon>
        <taxon>Arthropoda</taxon>
        <taxon>Hexapoda</taxon>
        <taxon>Insecta</taxon>
        <taxon>Pterygota</taxon>
        <taxon>Neoptera</taxon>
        <taxon>Endopterygota</taxon>
        <taxon>Hymenoptera</taxon>
        <taxon>Apocrita</taxon>
        <taxon>Proctotrupomorpha</taxon>
        <taxon>Chalcidoidea</taxon>
        <taxon>Aphelinidae</taxon>
        <taxon>Aphelininae</taxon>
        <taxon>Eretmocerus</taxon>
    </lineage>
</organism>
<reference evidence="1" key="1">
    <citation type="submission" date="2023-04" db="EMBL/GenBank/DDBJ databases">
        <title>A chromosome-level genome assembly of the parasitoid wasp Eretmocerus hayati.</title>
        <authorList>
            <person name="Zhong Y."/>
            <person name="Liu S."/>
            <person name="Liu Y."/>
        </authorList>
    </citation>
    <scope>NUCLEOTIDE SEQUENCE</scope>
    <source>
        <strain evidence="1">ZJU_SS_LIU_2023</strain>
    </source>
</reference>
<keyword evidence="2" id="KW-1185">Reference proteome</keyword>
<dbReference type="Proteomes" id="UP001239111">
    <property type="component" value="Chromosome 2"/>
</dbReference>
<gene>
    <name evidence="1" type="ORF">QAD02_012950</name>
</gene>
<proteinExistence type="predicted"/>
<evidence type="ECO:0000313" key="2">
    <source>
        <dbReference type="Proteomes" id="UP001239111"/>
    </source>
</evidence>
<protein>
    <submittedName>
        <fullName evidence="1">Uncharacterized protein</fullName>
    </submittedName>
</protein>
<accession>A0ACC2P238</accession>
<name>A0ACC2P238_9HYME</name>